<evidence type="ECO:0000256" key="1">
    <source>
        <dbReference type="SAM" id="MobiDB-lite"/>
    </source>
</evidence>
<dbReference type="InterPro" id="IPR039467">
    <property type="entry name" value="TFIIIB_B''_Myb"/>
</dbReference>
<dbReference type="AlphaFoldDB" id="A0AAN6H064"/>
<feature type="compositionally biased region" description="Basic and acidic residues" evidence="1">
    <location>
        <begin position="308"/>
        <end position="323"/>
    </location>
</feature>
<feature type="compositionally biased region" description="Basic and acidic residues" evidence="1">
    <location>
        <begin position="649"/>
        <end position="659"/>
    </location>
</feature>
<protein>
    <recommendedName>
        <fullName evidence="2">Myb-like domain-containing protein</fullName>
    </recommendedName>
</protein>
<dbReference type="EMBL" id="JAUJLE010000654">
    <property type="protein sequence ID" value="KAK0951904.1"/>
    <property type="molecule type" value="Genomic_DNA"/>
</dbReference>
<feature type="compositionally biased region" description="Basic residues" evidence="1">
    <location>
        <begin position="290"/>
        <end position="300"/>
    </location>
</feature>
<evidence type="ECO:0000313" key="3">
    <source>
        <dbReference type="EMBL" id="KAK0951904.1"/>
    </source>
</evidence>
<gene>
    <name evidence="3" type="ORF">LTR91_024720</name>
</gene>
<feature type="compositionally biased region" description="Acidic residues" evidence="1">
    <location>
        <begin position="324"/>
        <end position="333"/>
    </location>
</feature>
<dbReference type="SMART" id="SM00717">
    <property type="entry name" value="SANT"/>
    <property type="match status" value="1"/>
</dbReference>
<reference evidence="3" key="1">
    <citation type="submission" date="2023-06" db="EMBL/GenBank/DDBJ databases">
        <title>Black Yeasts Isolated from many extreme environments.</title>
        <authorList>
            <person name="Coleine C."/>
            <person name="Stajich J.E."/>
            <person name="Selbmann L."/>
        </authorList>
    </citation>
    <scope>NUCLEOTIDE SEQUENCE</scope>
    <source>
        <strain evidence="3">CCFEE 5200</strain>
    </source>
</reference>
<proteinExistence type="predicted"/>
<evidence type="ECO:0000259" key="2">
    <source>
        <dbReference type="SMART" id="SM00717"/>
    </source>
</evidence>
<dbReference type="CDD" id="cd00167">
    <property type="entry name" value="SANT"/>
    <property type="match status" value="1"/>
</dbReference>
<dbReference type="InterPro" id="IPR009057">
    <property type="entry name" value="Homeodomain-like_sf"/>
</dbReference>
<accession>A0AAN6H064</accession>
<feature type="compositionally biased region" description="Low complexity" evidence="1">
    <location>
        <begin position="126"/>
        <end position="137"/>
    </location>
</feature>
<evidence type="ECO:0000313" key="4">
    <source>
        <dbReference type="Proteomes" id="UP001175353"/>
    </source>
</evidence>
<feature type="region of interest" description="Disordered" evidence="1">
    <location>
        <begin position="639"/>
        <end position="680"/>
    </location>
</feature>
<feature type="compositionally biased region" description="Polar residues" evidence="1">
    <location>
        <begin position="138"/>
        <end position="149"/>
    </location>
</feature>
<organism evidence="3 4">
    <name type="scientific">Friedmanniomyces endolithicus</name>
    <dbReference type="NCBI Taxonomy" id="329885"/>
    <lineage>
        <taxon>Eukaryota</taxon>
        <taxon>Fungi</taxon>
        <taxon>Dikarya</taxon>
        <taxon>Ascomycota</taxon>
        <taxon>Pezizomycotina</taxon>
        <taxon>Dothideomycetes</taxon>
        <taxon>Dothideomycetidae</taxon>
        <taxon>Mycosphaerellales</taxon>
        <taxon>Teratosphaeriaceae</taxon>
        <taxon>Friedmanniomyces</taxon>
    </lineage>
</organism>
<keyword evidence="4" id="KW-1185">Reference proteome</keyword>
<dbReference type="PANTHER" id="PTHR22929">
    <property type="entry name" value="RNA POLYMERASE III TRANSCRIPTION INITIATION FACTOR B"/>
    <property type="match status" value="1"/>
</dbReference>
<feature type="compositionally biased region" description="Gly residues" evidence="1">
    <location>
        <begin position="671"/>
        <end position="680"/>
    </location>
</feature>
<dbReference type="GO" id="GO:0000126">
    <property type="term" value="C:transcription factor TFIIIB complex"/>
    <property type="evidence" value="ECO:0007669"/>
    <property type="project" value="TreeGrafter"/>
</dbReference>
<feature type="compositionally biased region" description="Basic residues" evidence="1">
    <location>
        <begin position="660"/>
        <end position="670"/>
    </location>
</feature>
<dbReference type="Proteomes" id="UP001175353">
    <property type="component" value="Unassembled WGS sequence"/>
</dbReference>
<feature type="domain" description="Myb-like" evidence="2">
    <location>
        <begin position="519"/>
        <end position="567"/>
    </location>
</feature>
<feature type="compositionally biased region" description="Polar residues" evidence="1">
    <location>
        <begin position="67"/>
        <end position="77"/>
    </location>
</feature>
<feature type="compositionally biased region" description="Pro residues" evidence="1">
    <location>
        <begin position="82"/>
        <end position="99"/>
    </location>
</feature>
<dbReference type="GO" id="GO:0001156">
    <property type="term" value="F:TFIIIC-class transcription factor complex binding"/>
    <property type="evidence" value="ECO:0007669"/>
    <property type="project" value="TreeGrafter"/>
</dbReference>
<dbReference type="InterPro" id="IPR001005">
    <property type="entry name" value="SANT/Myb"/>
</dbReference>
<dbReference type="PANTHER" id="PTHR22929:SF0">
    <property type="entry name" value="TRANSCRIPTION FACTOR TFIIIB COMPONENT B'' HOMOLOG"/>
    <property type="match status" value="1"/>
</dbReference>
<sequence>MSQLISSAVAGKKAAPKAPVRRRQPPPSLPPPPPKAAPPPSIQSQSESEAAPAATSAPPSDVPLSPPQTQAHVQSNVHPEVPRQPQPPRKPAPPVPSSPPSSDDGPTQLEQFVRAQTPEATQHEVPAAPMTAQQAATSVEQPAATSTATRADVIEAAGSASAPAKSTRKRKNDATQAPPSKIPAKKQKRSSARSNATVQAQVDEDEHVADQPAALEDEQDQNGHSGEANTGTATRSTRRPRAAKNAGTDSTAKKRRRPKSATTIPEDDREPPEAQSELGEGTETAAPTPKKSRKKRRKKRAQTEGEDGEQRDGGNGEQHKSEDDSSDPEDHEIDPEKLSMYELTHYKKYGKVSDREKKMREINWGEVRRKRNDEIARIMAGEQQGKRKKRSADETPGDAVPSTEVPPGTAEDGEEVPEAGDADNAATRASQPPLAPTADPEAEQEAPARGLQLRIVNGVIVEDEASLTINRTGETNAANDALDGVIEEENDLTQRLNRTTWINSRRRDPTARIPMWKAKSNPWTEAETERFYEQLAIFGTDFDILSRMFPPKTRRQLKAKFNREERLDDQRITDTLLGKGIRPAAAMSLETYAEETGRNVEFFAKYRSAEHADEVIRESMREREEAMLVAMAEEEEVQRQAGIAATQREAARKDGEKRMVGAKKGSRRGHIGAGTLGGAQ</sequence>
<feature type="region of interest" description="Disordered" evidence="1">
    <location>
        <begin position="1"/>
        <end position="450"/>
    </location>
</feature>
<dbReference type="Pfam" id="PF15963">
    <property type="entry name" value="Myb_DNA-bind_7"/>
    <property type="match status" value="1"/>
</dbReference>
<comment type="caution">
    <text evidence="3">The sequence shown here is derived from an EMBL/GenBank/DDBJ whole genome shotgun (WGS) entry which is preliminary data.</text>
</comment>
<name>A0AAN6H064_9PEZI</name>
<feature type="compositionally biased region" description="Low complexity" evidence="1">
    <location>
        <begin position="42"/>
        <end position="59"/>
    </location>
</feature>
<feature type="compositionally biased region" description="Pro residues" evidence="1">
    <location>
        <begin position="25"/>
        <end position="41"/>
    </location>
</feature>
<dbReference type="SUPFAM" id="SSF46689">
    <property type="entry name" value="Homeodomain-like"/>
    <property type="match status" value="1"/>
</dbReference>
<dbReference type="GO" id="GO:0070898">
    <property type="term" value="P:RNA polymerase III preinitiation complex assembly"/>
    <property type="evidence" value="ECO:0007669"/>
    <property type="project" value="TreeGrafter"/>
</dbReference>
<feature type="compositionally biased region" description="Low complexity" evidence="1">
    <location>
        <begin position="8"/>
        <end position="18"/>
    </location>
</feature>
<dbReference type="Gene3D" id="1.10.10.60">
    <property type="entry name" value="Homeodomain-like"/>
    <property type="match status" value="1"/>
</dbReference>
<feature type="compositionally biased region" description="Basic and acidic residues" evidence="1">
    <location>
        <begin position="351"/>
        <end position="376"/>
    </location>
</feature>
<feature type="compositionally biased region" description="Acidic residues" evidence="1">
    <location>
        <begin position="411"/>
        <end position="421"/>
    </location>
</feature>